<keyword evidence="2" id="KW-1185">Reference proteome</keyword>
<comment type="caution">
    <text evidence="1">The sequence shown here is derived from an EMBL/GenBank/DDBJ whole genome shotgun (WGS) entry which is preliminary data.</text>
</comment>
<name>A0ABM8W6L7_GIGMA</name>
<evidence type="ECO:0000313" key="1">
    <source>
        <dbReference type="EMBL" id="CAG8539191.1"/>
    </source>
</evidence>
<sequence length="56" mass="6198">MEIIPLTLCVSTTLWNCGISGTECNENELMALRDQFQISLSDFAHLHSAATYSHAI</sequence>
<accession>A0ABM8W6L7</accession>
<dbReference type="Proteomes" id="UP000789901">
    <property type="component" value="Unassembled WGS sequence"/>
</dbReference>
<evidence type="ECO:0000313" key="2">
    <source>
        <dbReference type="Proteomes" id="UP000789901"/>
    </source>
</evidence>
<organism evidence="1 2">
    <name type="scientific">Gigaspora margarita</name>
    <dbReference type="NCBI Taxonomy" id="4874"/>
    <lineage>
        <taxon>Eukaryota</taxon>
        <taxon>Fungi</taxon>
        <taxon>Fungi incertae sedis</taxon>
        <taxon>Mucoromycota</taxon>
        <taxon>Glomeromycotina</taxon>
        <taxon>Glomeromycetes</taxon>
        <taxon>Diversisporales</taxon>
        <taxon>Gigasporaceae</taxon>
        <taxon>Gigaspora</taxon>
    </lineage>
</organism>
<gene>
    <name evidence="1" type="ORF">GMARGA_LOCUS3999</name>
</gene>
<protein>
    <submittedName>
        <fullName evidence="1">36478_t:CDS:1</fullName>
    </submittedName>
</protein>
<proteinExistence type="predicted"/>
<dbReference type="EMBL" id="CAJVQB010001518">
    <property type="protein sequence ID" value="CAG8539191.1"/>
    <property type="molecule type" value="Genomic_DNA"/>
</dbReference>
<reference evidence="1 2" key="1">
    <citation type="submission" date="2021-06" db="EMBL/GenBank/DDBJ databases">
        <authorList>
            <person name="Kallberg Y."/>
            <person name="Tangrot J."/>
            <person name="Rosling A."/>
        </authorList>
    </citation>
    <scope>NUCLEOTIDE SEQUENCE [LARGE SCALE GENOMIC DNA]</scope>
    <source>
        <strain evidence="1 2">120-4 pot B 10/14</strain>
    </source>
</reference>